<accession>A0ABV9XSQ4</accession>
<feature type="region of interest" description="Disordered" evidence="1">
    <location>
        <begin position="148"/>
        <end position="168"/>
    </location>
</feature>
<name>A0ABV9XSQ4_9ACTN</name>
<evidence type="ECO:0000256" key="1">
    <source>
        <dbReference type="SAM" id="MobiDB-lite"/>
    </source>
</evidence>
<protein>
    <submittedName>
        <fullName evidence="2">Uncharacterized protein</fullName>
    </submittedName>
</protein>
<dbReference type="Proteomes" id="UP001595829">
    <property type="component" value="Unassembled WGS sequence"/>
</dbReference>
<dbReference type="EMBL" id="JBHSJD010000025">
    <property type="protein sequence ID" value="MFC5026497.1"/>
    <property type="molecule type" value="Genomic_DNA"/>
</dbReference>
<comment type="caution">
    <text evidence="2">The sequence shown here is derived from an EMBL/GenBank/DDBJ whole genome shotgun (WGS) entry which is preliminary data.</text>
</comment>
<evidence type="ECO:0000313" key="3">
    <source>
        <dbReference type="Proteomes" id="UP001595829"/>
    </source>
</evidence>
<keyword evidence="3" id="KW-1185">Reference proteome</keyword>
<evidence type="ECO:0000313" key="2">
    <source>
        <dbReference type="EMBL" id="MFC5026497.1"/>
    </source>
</evidence>
<gene>
    <name evidence="2" type="ORF">ACFPM3_30640</name>
</gene>
<organism evidence="2 3">
    <name type="scientific">Streptomyces coeruleoprunus</name>
    <dbReference type="NCBI Taxonomy" id="285563"/>
    <lineage>
        <taxon>Bacteria</taxon>
        <taxon>Bacillati</taxon>
        <taxon>Actinomycetota</taxon>
        <taxon>Actinomycetes</taxon>
        <taxon>Kitasatosporales</taxon>
        <taxon>Streptomycetaceae</taxon>
        <taxon>Streptomyces</taxon>
    </lineage>
</organism>
<sequence>MKPDLGQTLTPRAIAICLPTEYTAFCQLYQTVYHHYAMQRINDVATARNCVEKALGELVTIWPAVLSSEQPAAVAWKVLRAWVNRAAPERGSRPLTADQADALLLRTQLQFPMAKIASVMGLEQAAIEAYLRSAARLFQACPQLKGLDQANSPHQSTGSWPKPAHPPG</sequence>
<dbReference type="RefSeq" id="WP_345685843.1">
    <property type="nucleotide sequence ID" value="NZ_BAABIT010000001.1"/>
</dbReference>
<feature type="compositionally biased region" description="Polar residues" evidence="1">
    <location>
        <begin position="149"/>
        <end position="159"/>
    </location>
</feature>
<proteinExistence type="predicted"/>
<reference evidence="3" key="1">
    <citation type="journal article" date="2019" name="Int. J. Syst. Evol. Microbiol.">
        <title>The Global Catalogue of Microorganisms (GCM) 10K type strain sequencing project: providing services to taxonomists for standard genome sequencing and annotation.</title>
        <authorList>
            <consortium name="The Broad Institute Genomics Platform"/>
            <consortium name="The Broad Institute Genome Sequencing Center for Infectious Disease"/>
            <person name="Wu L."/>
            <person name="Ma J."/>
        </authorList>
    </citation>
    <scope>NUCLEOTIDE SEQUENCE [LARGE SCALE GENOMIC DNA]</scope>
    <source>
        <strain evidence="3">CGMCC 4.1648</strain>
    </source>
</reference>